<sequence>MSFKTNAEIGGPITLYPHQPTLDNYILIFSDKSWYMGYINSIIYVLINVSLSLIVAIPAAYSFSRYTFFGDKGLFFGFLTFRMMAPAILLIPMVQIFSILELIDTHIAVALAHCFFNVPIAIWILEGFISSVPKEIDEMSKIDGYGFLKYFYKILLPQISPGIAVTAFFCFLFSWVEILLSNALTVVYAKPIGAIMTRVASVFVANISILSAAGILTLIPGAIFVIFVKKHLARGFSMGRVD</sequence>
<dbReference type="PANTHER" id="PTHR32243:SF52">
    <property type="entry name" value="ABC TRANSPORTER PERMEASE PROTEIN"/>
    <property type="match status" value="1"/>
</dbReference>
<organism evidence="9">
    <name type="scientific">marine metagenome</name>
    <dbReference type="NCBI Taxonomy" id="408172"/>
    <lineage>
        <taxon>unclassified sequences</taxon>
        <taxon>metagenomes</taxon>
        <taxon>ecological metagenomes</taxon>
    </lineage>
</organism>
<name>A0A382BUG0_9ZZZZ</name>
<dbReference type="EMBL" id="UINC01031143">
    <property type="protein sequence ID" value="SVB16723.1"/>
    <property type="molecule type" value="Genomic_DNA"/>
</dbReference>
<evidence type="ECO:0000256" key="3">
    <source>
        <dbReference type="ARBA" id="ARBA00022475"/>
    </source>
</evidence>
<proteinExistence type="predicted"/>
<dbReference type="GO" id="GO:0005886">
    <property type="term" value="C:plasma membrane"/>
    <property type="evidence" value="ECO:0007669"/>
    <property type="project" value="UniProtKB-SubCell"/>
</dbReference>
<reference evidence="9" key="1">
    <citation type="submission" date="2018-05" db="EMBL/GenBank/DDBJ databases">
        <authorList>
            <person name="Lanie J.A."/>
            <person name="Ng W.-L."/>
            <person name="Kazmierczak K.M."/>
            <person name="Andrzejewski T.M."/>
            <person name="Davidsen T.M."/>
            <person name="Wayne K.J."/>
            <person name="Tettelin H."/>
            <person name="Glass J.I."/>
            <person name="Rusch D."/>
            <person name="Podicherti R."/>
            <person name="Tsui H.-C.T."/>
            <person name="Winkler M.E."/>
        </authorList>
    </citation>
    <scope>NUCLEOTIDE SEQUENCE</scope>
</reference>
<dbReference type="SUPFAM" id="SSF161098">
    <property type="entry name" value="MetI-like"/>
    <property type="match status" value="1"/>
</dbReference>
<dbReference type="PROSITE" id="PS50928">
    <property type="entry name" value="ABC_TM1"/>
    <property type="match status" value="1"/>
</dbReference>
<gene>
    <name evidence="9" type="ORF">METZ01_LOCUS169577</name>
</gene>
<dbReference type="InterPro" id="IPR000515">
    <property type="entry name" value="MetI-like"/>
</dbReference>
<keyword evidence="2" id="KW-0813">Transport</keyword>
<evidence type="ECO:0000256" key="2">
    <source>
        <dbReference type="ARBA" id="ARBA00022448"/>
    </source>
</evidence>
<accession>A0A382BUG0</accession>
<keyword evidence="3" id="KW-1003">Cell membrane</keyword>
<keyword evidence="5 7" id="KW-1133">Transmembrane helix</keyword>
<feature type="transmembrane region" description="Helical" evidence="7">
    <location>
        <begin position="42"/>
        <end position="63"/>
    </location>
</feature>
<feature type="domain" description="ABC transmembrane type-1" evidence="8">
    <location>
        <begin position="38"/>
        <end position="228"/>
    </location>
</feature>
<keyword evidence="6 7" id="KW-0472">Membrane</keyword>
<dbReference type="AlphaFoldDB" id="A0A382BUG0"/>
<comment type="subcellular location">
    <subcellularLocation>
        <location evidence="1">Cell membrane</location>
        <topology evidence="1">Multi-pass membrane protein</topology>
    </subcellularLocation>
</comment>
<dbReference type="InterPro" id="IPR035906">
    <property type="entry name" value="MetI-like_sf"/>
</dbReference>
<feature type="transmembrane region" description="Helical" evidence="7">
    <location>
        <begin position="106"/>
        <end position="129"/>
    </location>
</feature>
<dbReference type="PANTHER" id="PTHR32243">
    <property type="entry name" value="MALTOSE TRANSPORT SYSTEM PERMEASE-RELATED"/>
    <property type="match status" value="1"/>
</dbReference>
<evidence type="ECO:0000256" key="4">
    <source>
        <dbReference type="ARBA" id="ARBA00022692"/>
    </source>
</evidence>
<evidence type="ECO:0000259" key="8">
    <source>
        <dbReference type="PROSITE" id="PS50928"/>
    </source>
</evidence>
<feature type="transmembrane region" description="Helical" evidence="7">
    <location>
        <begin position="75"/>
        <end position="100"/>
    </location>
</feature>
<dbReference type="GO" id="GO:0055085">
    <property type="term" value="P:transmembrane transport"/>
    <property type="evidence" value="ECO:0007669"/>
    <property type="project" value="InterPro"/>
</dbReference>
<keyword evidence="4 7" id="KW-0812">Transmembrane</keyword>
<feature type="transmembrane region" description="Helical" evidence="7">
    <location>
        <begin position="195"/>
        <end position="228"/>
    </location>
</feature>
<evidence type="ECO:0000256" key="1">
    <source>
        <dbReference type="ARBA" id="ARBA00004651"/>
    </source>
</evidence>
<evidence type="ECO:0000256" key="6">
    <source>
        <dbReference type="ARBA" id="ARBA00023136"/>
    </source>
</evidence>
<dbReference type="InterPro" id="IPR050901">
    <property type="entry name" value="BP-dep_ABC_trans_perm"/>
</dbReference>
<feature type="transmembrane region" description="Helical" evidence="7">
    <location>
        <begin position="150"/>
        <end position="175"/>
    </location>
</feature>
<dbReference type="CDD" id="cd06261">
    <property type="entry name" value="TM_PBP2"/>
    <property type="match status" value="1"/>
</dbReference>
<evidence type="ECO:0000313" key="9">
    <source>
        <dbReference type="EMBL" id="SVB16723.1"/>
    </source>
</evidence>
<dbReference type="Gene3D" id="1.10.3720.10">
    <property type="entry name" value="MetI-like"/>
    <property type="match status" value="1"/>
</dbReference>
<dbReference type="Pfam" id="PF00528">
    <property type="entry name" value="BPD_transp_1"/>
    <property type="match status" value="1"/>
</dbReference>
<evidence type="ECO:0000256" key="7">
    <source>
        <dbReference type="SAM" id="Phobius"/>
    </source>
</evidence>
<evidence type="ECO:0000256" key="5">
    <source>
        <dbReference type="ARBA" id="ARBA00022989"/>
    </source>
</evidence>
<protein>
    <recommendedName>
        <fullName evidence="8">ABC transmembrane type-1 domain-containing protein</fullName>
    </recommendedName>
</protein>